<sequence length="193" mass="21443">MPKSTWTKQIRRKQSLPAASIPWSTPQHLLVDLARMPDRGMSPGSEGEWEEDCDPSPSGSGCSSSESSHGWNWKRTPVAAVRRGKRGGRGKSVSGEGESKPALNHKGRLPPDEEGRVIRSSTRDIAVSQLKAIREDIVSSKAKFEDVASRLSDCSSTKRGMEIEIQYSTGRRVKLELFAEPIWLKQQNFAAYY</sequence>
<comment type="caution">
    <text evidence="5">The sequence shown here is derived from an EMBL/GenBank/DDBJ whole genome shotgun (WGS) entry which is preliminary data.</text>
</comment>
<dbReference type="Gene3D" id="3.10.50.40">
    <property type="match status" value="1"/>
</dbReference>
<dbReference type="InterPro" id="IPR000297">
    <property type="entry name" value="PPIase_PpiC"/>
</dbReference>
<dbReference type="InterPro" id="IPR046357">
    <property type="entry name" value="PPIase_dom_sf"/>
</dbReference>
<dbReference type="EC" id="5.2.1.8" evidence="2"/>
<dbReference type="GO" id="GO:0003755">
    <property type="term" value="F:peptidyl-prolyl cis-trans isomerase activity"/>
    <property type="evidence" value="ECO:0007669"/>
    <property type="project" value="UniProtKB-UniRule"/>
</dbReference>
<name>A0A9Q0FUH6_9ROSI</name>
<dbReference type="PROSITE" id="PS50198">
    <property type="entry name" value="PPIC_PPIASE_2"/>
    <property type="match status" value="1"/>
</dbReference>
<evidence type="ECO:0000256" key="2">
    <source>
        <dbReference type="RuleBase" id="RU363014"/>
    </source>
</evidence>
<reference evidence="5" key="2">
    <citation type="journal article" date="2023" name="Plants (Basel)">
        <title>Annotation of the Turnera subulata (Passifloraceae) Draft Genome Reveals the S-Locus Evolved after the Divergence of Turneroideae from Passifloroideae in a Stepwise Manner.</title>
        <authorList>
            <person name="Henning P.M."/>
            <person name="Roalson E.H."/>
            <person name="Mir W."/>
            <person name="McCubbin A.G."/>
            <person name="Shore J.S."/>
        </authorList>
    </citation>
    <scope>NUCLEOTIDE SEQUENCE</scope>
    <source>
        <strain evidence="5">F60SS</strain>
    </source>
</reference>
<proteinExistence type="predicted"/>
<keyword evidence="1 2" id="KW-0697">Rotamase</keyword>
<dbReference type="EMBL" id="JAKUCV010003721">
    <property type="protein sequence ID" value="KAJ4837851.1"/>
    <property type="molecule type" value="Genomic_DNA"/>
</dbReference>
<evidence type="ECO:0000256" key="1">
    <source>
        <dbReference type="PROSITE-ProRule" id="PRU00278"/>
    </source>
</evidence>
<evidence type="ECO:0000256" key="3">
    <source>
        <dbReference type="SAM" id="MobiDB-lite"/>
    </source>
</evidence>
<gene>
    <name evidence="5" type="ORF">Tsubulata_001672</name>
</gene>
<evidence type="ECO:0000313" key="5">
    <source>
        <dbReference type="EMBL" id="KAJ4837851.1"/>
    </source>
</evidence>
<reference evidence="5" key="1">
    <citation type="submission" date="2022-02" db="EMBL/GenBank/DDBJ databases">
        <authorList>
            <person name="Henning P.M."/>
            <person name="McCubbin A.G."/>
            <person name="Shore J.S."/>
        </authorList>
    </citation>
    <scope>NUCLEOTIDE SEQUENCE</scope>
    <source>
        <strain evidence="5">F60SS</strain>
        <tissue evidence="5">Leaves</tissue>
    </source>
</reference>
<accession>A0A9Q0FUH6</accession>
<feature type="compositionally biased region" description="Low complexity" evidence="3">
    <location>
        <begin position="55"/>
        <end position="68"/>
    </location>
</feature>
<dbReference type="AlphaFoldDB" id="A0A9Q0FUH6"/>
<evidence type="ECO:0000259" key="4">
    <source>
        <dbReference type="PROSITE" id="PS50198"/>
    </source>
</evidence>
<dbReference type="OrthoDB" id="688025at2759"/>
<keyword evidence="1 2" id="KW-0413">Isomerase</keyword>
<feature type="domain" description="PpiC" evidence="4">
    <location>
        <begin position="109"/>
        <end position="163"/>
    </location>
</feature>
<feature type="region of interest" description="Disordered" evidence="3">
    <location>
        <begin position="1"/>
        <end position="114"/>
    </location>
</feature>
<protein>
    <recommendedName>
        <fullName evidence="2">Peptidyl-prolyl cis-trans isomerase</fullName>
        <ecNumber evidence="2">5.2.1.8</ecNumber>
    </recommendedName>
</protein>
<evidence type="ECO:0000313" key="6">
    <source>
        <dbReference type="Proteomes" id="UP001141552"/>
    </source>
</evidence>
<organism evidence="5 6">
    <name type="scientific">Turnera subulata</name>
    <dbReference type="NCBI Taxonomy" id="218843"/>
    <lineage>
        <taxon>Eukaryota</taxon>
        <taxon>Viridiplantae</taxon>
        <taxon>Streptophyta</taxon>
        <taxon>Embryophyta</taxon>
        <taxon>Tracheophyta</taxon>
        <taxon>Spermatophyta</taxon>
        <taxon>Magnoliopsida</taxon>
        <taxon>eudicotyledons</taxon>
        <taxon>Gunneridae</taxon>
        <taxon>Pentapetalae</taxon>
        <taxon>rosids</taxon>
        <taxon>fabids</taxon>
        <taxon>Malpighiales</taxon>
        <taxon>Passifloraceae</taxon>
        <taxon>Turnera</taxon>
    </lineage>
</organism>
<keyword evidence="6" id="KW-1185">Reference proteome</keyword>
<dbReference type="Proteomes" id="UP001141552">
    <property type="component" value="Unassembled WGS sequence"/>
</dbReference>
<comment type="catalytic activity">
    <reaction evidence="2">
        <text>[protein]-peptidylproline (omega=180) = [protein]-peptidylproline (omega=0)</text>
        <dbReference type="Rhea" id="RHEA:16237"/>
        <dbReference type="Rhea" id="RHEA-COMP:10747"/>
        <dbReference type="Rhea" id="RHEA-COMP:10748"/>
        <dbReference type="ChEBI" id="CHEBI:83833"/>
        <dbReference type="ChEBI" id="CHEBI:83834"/>
        <dbReference type="EC" id="5.2.1.8"/>
    </reaction>
</comment>